<evidence type="ECO:0000256" key="1">
    <source>
        <dbReference type="SAM" id="Phobius"/>
    </source>
</evidence>
<proteinExistence type="predicted"/>
<dbReference type="EMBL" id="JBHSLU010000079">
    <property type="protein sequence ID" value="MFC5507968.1"/>
    <property type="molecule type" value="Genomic_DNA"/>
</dbReference>
<keyword evidence="1" id="KW-1133">Transmembrane helix</keyword>
<dbReference type="RefSeq" id="WP_066734006.1">
    <property type="nucleotide sequence ID" value="NZ_JBHSLU010000079.1"/>
</dbReference>
<name>A0ABW0P830_9HYPH</name>
<gene>
    <name evidence="2" type="ORF">ACFPN9_22255</name>
</gene>
<sequence>MPGTDFGHPSSLDSVTHIIQVALTPVFLLSGIAALLNVFSTRLARVADRVNKLAQALERAAPEEAGRLTDQLSYHRTRSLVLDVAVVLGALGGGATSGATLVLFLGALRNSTVASVLFILFGLAILCTIGALAAFVTEMLMASRGLRAEMHDRREAAVAQRRTEHR</sequence>
<keyword evidence="3" id="KW-1185">Reference proteome</keyword>
<comment type="caution">
    <text evidence="2">The sequence shown here is derived from an EMBL/GenBank/DDBJ whole genome shotgun (WGS) entry which is preliminary data.</text>
</comment>
<dbReference type="Proteomes" id="UP001596060">
    <property type="component" value="Unassembled WGS sequence"/>
</dbReference>
<evidence type="ECO:0000313" key="3">
    <source>
        <dbReference type="Proteomes" id="UP001596060"/>
    </source>
</evidence>
<dbReference type="Pfam" id="PF11026">
    <property type="entry name" value="DUF2721"/>
    <property type="match status" value="1"/>
</dbReference>
<evidence type="ECO:0000313" key="2">
    <source>
        <dbReference type="EMBL" id="MFC5507968.1"/>
    </source>
</evidence>
<feature type="transmembrane region" description="Helical" evidence="1">
    <location>
        <begin position="80"/>
        <end position="107"/>
    </location>
</feature>
<keyword evidence="1" id="KW-0812">Transmembrane</keyword>
<reference evidence="3" key="1">
    <citation type="journal article" date="2019" name="Int. J. Syst. Evol. Microbiol.">
        <title>The Global Catalogue of Microorganisms (GCM) 10K type strain sequencing project: providing services to taxonomists for standard genome sequencing and annotation.</title>
        <authorList>
            <consortium name="The Broad Institute Genomics Platform"/>
            <consortium name="The Broad Institute Genome Sequencing Center for Infectious Disease"/>
            <person name="Wu L."/>
            <person name="Ma J."/>
        </authorList>
    </citation>
    <scope>NUCLEOTIDE SEQUENCE [LARGE SCALE GENOMIC DNA]</scope>
    <source>
        <strain evidence="3">CCUG 43117</strain>
    </source>
</reference>
<organism evidence="2 3">
    <name type="scientific">Bosea massiliensis</name>
    <dbReference type="NCBI Taxonomy" id="151419"/>
    <lineage>
        <taxon>Bacteria</taxon>
        <taxon>Pseudomonadati</taxon>
        <taxon>Pseudomonadota</taxon>
        <taxon>Alphaproteobacteria</taxon>
        <taxon>Hyphomicrobiales</taxon>
        <taxon>Boseaceae</taxon>
        <taxon>Bosea</taxon>
    </lineage>
</organism>
<feature type="transmembrane region" description="Helical" evidence="1">
    <location>
        <begin position="113"/>
        <end position="137"/>
    </location>
</feature>
<feature type="transmembrane region" description="Helical" evidence="1">
    <location>
        <begin position="18"/>
        <end position="39"/>
    </location>
</feature>
<dbReference type="InterPro" id="IPR021279">
    <property type="entry name" value="DUF2721"/>
</dbReference>
<keyword evidence="1" id="KW-0472">Membrane</keyword>
<accession>A0ABW0P830</accession>
<protein>
    <submittedName>
        <fullName evidence="2">DUF2721 domain-containing protein</fullName>
    </submittedName>
</protein>